<accession>A0A9P7KM25</accession>
<dbReference type="EMBL" id="JABCKI010000001">
    <property type="protein sequence ID" value="KAG5654764.1"/>
    <property type="molecule type" value="Genomic_DNA"/>
</dbReference>
<evidence type="ECO:0000313" key="2">
    <source>
        <dbReference type="EMBL" id="KAG5654764.1"/>
    </source>
</evidence>
<dbReference type="OrthoDB" id="3357813at2759"/>
<dbReference type="Proteomes" id="UP000717328">
    <property type="component" value="Unassembled WGS sequence"/>
</dbReference>
<reference evidence="2" key="2">
    <citation type="submission" date="2021-10" db="EMBL/GenBank/DDBJ databases">
        <title>Phylogenomics reveals ancestral predisposition of the termite-cultivated fungus Termitomyces towards a domesticated lifestyle.</title>
        <authorList>
            <person name="Auxier B."/>
            <person name="Grum-Grzhimaylo A."/>
            <person name="Cardenas M.E."/>
            <person name="Lodge J.D."/>
            <person name="Laessoe T."/>
            <person name="Pedersen O."/>
            <person name="Smith M.E."/>
            <person name="Kuyper T.W."/>
            <person name="Franco-Molano E.A."/>
            <person name="Baroni T.J."/>
            <person name="Aanen D.K."/>
        </authorList>
    </citation>
    <scope>NUCLEOTIDE SEQUENCE</scope>
    <source>
        <strain evidence="2">D49</strain>
    </source>
</reference>
<comment type="caution">
    <text evidence="2">The sequence shown here is derived from an EMBL/GenBank/DDBJ whole genome shotgun (WGS) entry which is preliminary data.</text>
</comment>
<gene>
    <name evidence="2" type="ORF">H0H81_003772</name>
</gene>
<feature type="compositionally biased region" description="Basic and acidic residues" evidence="1">
    <location>
        <begin position="417"/>
        <end position="429"/>
    </location>
</feature>
<name>A0A9P7KM25_9AGAR</name>
<feature type="compositionally biased region" description="Pro residues" evidence="1">
    <location>
        <begin position="578"/>
        <end position="595"/>
    </location>
</feature>
<evidence type="ECO:0000313" key="3">
    <source>
        <dbReference type="Proteomes" id="UP000717328"/>
    </source>
</evidence>
<reference evidence="2" key="1">
    <citation type="submission" date="2021-02" db="EMBL/GenBank/DDBJ databases">
        <authorList>
            <person name="Nieuwenhuis M."/>
            <person name="Van De Peppel L.J.J."/>
        </authorList>
    </citation>
    <scope>NUCLEOTIDE SEQUENCE</scope>
    <source>
        <strain evidence="2">D49</strain>
    </source>
</reference>
<keyword evidence="3" id="KW-1185">Reference proteome</keyword>
<proteinExistence type="predicted"/>
<feature type="region of interest" description="Disordered" evidence="1">
    <location>
        <begin position="561"/>
        <end position="669"/>
    </location>
</feature>
<feature type="region of interest" description="Disordered" evidence="1">
    <location>
        <begin position="519"/>
        <end position="542"/>
    </location>
</feature>
<evidence type="ECO:0000256" key="1">
    <source>
        <dbReference type="SAM" id="MobiDB-lite"/>
    </source>
</evidence>
<sequence>MTDSLPPPIYSQTDPDDGLVSQLELDDIGHGSHILIIPTGDAVNFQKGFLGAEGERAAIEGELQVKGIKSDQCSKVTISLRTIEKVHELEVELGSSEVVLFYRTLAMLTPFPSSFPFAIPLMPDVPQSIQTAHSSLSHHLTATLHPFDPALPVHSRTLTVHTRRYTSHAHIIPVHPETQFLEEPTRVEVEVPRRTFMVGESIPVYVTVPPPPKELVVDQGLRLRNVRTELVRIVKVKQTSDEQDTTVDMDTATTCLDIKRTVEEQAEGPSSVSGERLFQPSSSSKAAASFASSHRTIIARSGASCRFHSSRHVKLRFLLHHRLPSGSPLNPCVNLPGGEFGQYDSYAECPSITQLTILHSVTFQLFVYISFVDMTTRRERISTIAIPITMLAPPAPLPQVSPDVDIAYQKKHDQPPLKTIRHDDVDHPIPHYTEGEAGPSMLPNSAPPPFEERDAPPPFSLDEARSSTSTRLPTFLESEAEIIIPECDSHLMDEHSPPSPTIVGEGLEFGFLSSEQFDGHTESMDESMQRSMTPPPTLEMATRDTDLTQLADIREPQRALEALGLALDRHDESLAGERPPPPPPAMDDPSDPPPSIDSEFRSPDMPRRANSPPYGSPILPPSFVDPHPPSPTLLAMTPVSTHGHDPPPYLVPGNHGDQENVTRPPPYVD</sequence>
<feature type="region of interest" description="Disordered" evidence="1">
    <location>
        <begin position="417"/>
        <end position="470"/>
    </location>
</feature>
<organism evidence="2 3">
    <name type="scientific">Sphagnurus paluster</name>
    <dbReference type="NCBI Taxonomy" id="117069"/>
    <lineage>
        <taxon>Eukaryota</taxon>
        <taxon>Fungi</taxon>
        <taxon>Dikarya</taxon>
        <taxon>Basidiomycota</taxon>
        <taxon>Agaricomycotina</taxon>
        <taxon>Agaricomycetes</taxon>
        <taxon>Agaricomycetidae</taxon>
        <taxon>Agaricales</taxon>
        <taxon>Tricholomatineae</taxon>
        <taxon>Lyophyllaceae</taxon>
        <taxon>Sphagnurus</taxon>
    </lineage>
</organism>
<protein>
    <submittedName>
        <fullName evidence="2">Uncharacterized protein</fullName>
    </submittedName>
</protein>
<feature type="compositionally biased region" description="Basic and acidic residues" evidence="1">
    <location>
        <begin position="598"/>
        <end position="607"/>
    </location>
</feature>
<dbReference type="AlphaFoldDB" id="A0A9P7KM25"/>